<dbReference type="Gene3D" id="2.170.260.10">
    <property type="entry name" value="paz domain"/>
    <property type="match status" value="1"/>
</dbReference>
<evidence type="ECO:0000256" key="3">
    <source>
        <dbReference type="ARBA" id="ARBA00022473"/>
    </source>
</evidence>
<feature type="domain" description="PAZ" evidence="11">
    <location>
        <begin position="368"/>
        <end position="479"/>
    </location>
</feature>
<dbReference type="Pfam" id="PF02171">
    <property type="entry name" value="Piwi"/>
    <property type="match status" value="1"/>
</dbReference>
<feature type="compositionally biased region" description="Polar residues" evidence="10">
    <location>
        <begin position="46"/>
        <end position="62"/>
    </location>
</feature>
<dbReference type="GO" id="GO:0048471">
    <property type="term" value="C:perinuclear region of cytoplasm"/>
    <property type="evidence" value="ECO:0007669"/>
    <property type="project" value="UniProtKB-SubCell"/>
</dbReference>
<dbReference type="AlphaFoldDB" id="A0A9J6BLB0"/>
<dbReference type="InterPro" id="IPR003165">
    <property type="entry name" value="Piwi"/>
</dbReference>
<dbReference type="GO" id="GO:0016891">
    <property type="term" value="F:RNA endonuclease activity producing 5'-phosphomonoesters, hydrolytic mechanism"/>
    <property type="evidence" value="ECO:0007669"/>
    <property type="project" value="UniProtKB-ARBA"/>
</dbReference>
<dbReference type="Proteomes" id="UP001107558">
    <property type="component" value="Chromosome 3"/>
</dbReference>
<dbReference type="EMBL" id="JADBJN010000003">
    <property type="protein sequence ID" value="KAG5670554.1"/>
    <property type="molecule type" value="Genomic_DNA"/>
</dbReference>
<accession>A0A9J6BLB0</accession>
<dbReference type="GO" id="GO:0003723">
    <property type="term" value="F:RNA binding"/>
    <property type="evidence" value="ECO:0007669"/>
    <property type="project" value="UniProtKB-KW"/>
</dbReference>
<evidence type="ECO:0000256" key="1">
    <source>
        <dbReference type="ARBA" id="ARBA00004331"/>
    </source>
</evidence>
<feature type="region of interest" description="Disordered" evidence="10">
    <location>
        <begin position="1"/>
        <end position="145"/>
    </location>
</feature>
<evidence type="ECO:0000256" key="4">
    <source>
        <dbReference type="ARBA" id="ARBA00022490"/>
    </source>
</evidence>
<evidence type="ECO:0000313" key="13">
    <source>
        <dbReference type="EMBL" id="KAG5670554.1"/>
    </source>
</evidence>
<keyword evidence="14" id="KW-1185">Reference proteome</keyword>
<dbReference type="FunFam" id="2.170.260.10:FF:000003">
    <property type="entry name" value="Piwi-like RNA-mediated gene silencing 2"/>
    <property type="match status" value="1"/>
</dbReference>
<dbReference type="CDD" id="cd04658">
    <property type="entry name" value="Piwi_piwi-like_Euk"/>
    <property type="match status" value="1"/>
</dbReference>
<dbReference type="FunFam" id="3.30.420.10:FF:000014">
    <property type="entry name" value="Piwi-like RNA-mediated gene silencing 1"/>
    <property type="match status" value="1"/>
</dbReference>
<keyword evidence="4" id="KW-0963">Cytoplasm</keyword>
<keyword evidence="8" id="KW-0943">RNA-mediated gene silencing</keyword>
<reference evidence="13" key="1">
    <citation type="submission" date="2021-03" db="EMBL/GenBank/DDBJ databases">
        <title>Chromosome level genome of the anhydrobiotic midge Polypedilum vanderplanki.</title>
        <authorList>
            <person name="Yoshida Y."/>
            <person name="Kikawada T."/>
            <person name="Gusev O."/>
        </authorList>
    </citation>
    <scope>NUCLEOTIDE SEQUENCE</scope>
    <source>
        <strain evidence="13">NIAS01</strain>
        <tissue evidence="13">Whole body or cell culture</tissue>
    </source>
</reference>
<evidence type="ECO:0000256" key="9">
    <source>
        <dbReference type="ARBA" id="ARBA00038291"/>
    </source>
</evidence>
<keyword evidence="7" id="KW-0896">Oogenesis</keyword>
<dbReference type="Pfam" id="PF23278">
    <property type="entry name" value="Piwi_N"/>
    <property type="match status" value="1"/>
</dbReference>
<dbReference type="PROSITE" id="PS50821">
    <property type="entry name" value="PAZ"/>
    <property type="match status" value="1"/>
</dbReference>
<keyword evidence="5" id="KW-0221">Differentiation</keyword>
<feature type="compositionally biased region" description="Low complexity" evidence="10">
    <location>
        <begin position="1"/>
        <end position="13"/>
    </location>
</feature>
<evidence type="ECO:0000259" key="11">
    <source>
        <dbReference type="PROSITE" id="PS50821"/>
    </source>
</evidence>
<evidence type="ECO:0000313" key="14">
    <source>
        <dbReference type="Proteomes" id="UP001107558"/>
    </source>
</evidence>
<dbReference type="Gene3D" id="3.40.50.2300">
    <property type="match status" value="1"/>
</dbReference>
<feature type="compositionally biased region" description="Gly residues" evidence="10">
    <location>
        <begin position="66"/>
        <end position="76"/>
    </location>
</feature>
<keyword evidence="3" id="KW-0217">Developmental protein</keyword>
<dbReference type="InterPro" id="IPR003100">
    <property type="entry name" value="PAZ_dom"/>
</dbReference>
<keyword evidence="6" id="KW-0694">RNA-binding</keyword>
<dbReference type="CDD" id="cd02845">
    <property type="entry name" value="PAZ_piwi_like"/>
    <property type="match status" value="1"/>
</dbReference>
<feature type="domain" description="Piwi" evidence="12">
    <location>
        <begin position="645"/>
        <end position="941"/>
    </location>
</feature>
<evidence type="ECO:0000256" key="6">
    <source>
        <dbReference type="ARBA" id="ARBA00022884"/>
    </source>
</evidence>
<evidence type="ECO:0000256" key="2">
    <source>
        <dbReference type="ARBA" id="ARBA00004556"/>
    </source>
</evidence>
<dbReference type="Pfam" id="PF02170">
    <property type="entry name" value="PAZ"/>
    <property type="match status" value="1"/>
</dbReference>
<dbReference type="Gene3D" id="3.30.420.10">
    <property type="entry name" value="Ribonuclease H-like superfamily/Ribonuclease H"/>
    <property type="match status" value="1"/>
</dbReference>
<dbReference type="SMART" id="SM00950">
    <property type="entry name" value="Piwi"/>
    <property type="match status" value="1"/>
</dbReference>
<comment type="subcellular location">
    <subcellularLocation>
        <location evidence="1">Cytoplasm</location>
        <location evidence="1">Cytoplasmic ribonucleoprotein granule</location>
    </subcellularLocation>
    <subcellularLocation>
        <location evidence="2">Cytoplasm</location>
        <location evidence="2">Perinuclear region</location>
    </subcellularLocation>
</comment>
<feature type="compositionally biased region" description="Basic and acidic residues" evidence="10">
    <location>
        <begin position="16"/>
        <end position="27"/>
    </location>
</feature>
<protein>
    <submittedName>
        <fullName evidence="13">Uncharacterized protein</fullName>
    </submittedName>
</protein>
<dbReference type="PROSITE" id="PS50822">
    <property type="entry name" value="PIWI"/>
    <property type="match status" value="1"/>
</dbReference>
<name>A0A9J6BLB0_POLVA</name>
<dbReference type="GO" id="GO:0141009">
    <property type="term" value="P:transposable element silencing by piRNA-mediated mRNA destabilization"/>
    <property type="evidence" value="ECO:0007669"/>
    <property type="project" value="UniProtKB-ARBA"/>
</dbReference>
<dbReference type="GO" id="GO:0140965">
    <property type="term" value="P:secondary piRNA processing"/>
    <property type="evidence" value="ECO:0007669"/>
    <property type="project" value="UniProtKB-ARBA"/>
</dbReference>
<feature type="compositionally biased region" description="Low complexity" evidence="10">
    <location>
        <begin position="77"/>
        <end position="90"/>
    </location>
</feature>
<evidence type="ECO:0000256" key="5">
    <source>
        <dbReference type="ARBA" id="ARBA00022782"/>
    </source>
</evidence>
<dbReference type="PANTHER" id="PTHR22891">
    <property type="entry name" value="EUKARYOTIC TRANSLATION INITIATION FACTOR 2C"/>
    <property type="match status" value="1"/>
</dbReference>
<evidence type="ECO:0000256" key="7">
    <source>
        <dbReference type="ARBA" id="ARBA00022943"/>
    </source>
</evidence>
<feature type="compositionally biased region" description="Basic and acidic residues" evidence="10">
    <location>
        <begin position="91"/>
        <end position="108"/>
    </location>
</feature>
<feature type="compositionally biased region" description="Low complexity" evidence="10">
    <location>
        <begin position="126"/>
        <end position="137"/>
    </location>
</feature>
<evidence type="ECO:0000259" key="12">
    <source>
        <dbReference type="PROSITE" id="PS50822"/>
    </source>
</evidence>
<feature type="compositionally biased region" description="Gly residues" evidence="10">
    <location>
        <begin position="115"/>
        <end position="125"/>
    </location>
</feature>
<dbReference type="SUPFAM" id="SSF53098">
    <property type="entry name" value="Ribonuclease H-like"/>
    <property type="match status" value="1"/>
</dbReference>
<dbReference type="SUPFAM" id="SSF101690">
    <property type="entry name" value="PAZ domain"/>
    <property type="match status" value="1"/>
</dbReference>
<dbReference type="InterPro" id="IPR012337">
    <property type="entry name" value="RNaseH-like_sf"/>
</dbReference>
<dbReference type="GO" id="GO:0043186">
    <property type="term" value="C:P granule"/>
    <property type="evidence" value="ECO:0007669"/>
    <property type="project" value="UniProtKB-ARBA"/>
</dbReference>
<dbReference type="SMART" id="SM00949">
    <property type="entry name" value="PAZ"/>
    <property type="match status" value="1"/>
</dbReference>
<dbReference type="InterPro" id="IPR036085">
    <property type="entry name" value="PAZ_dom_sf"/>
</dbReference>
<dbReference type="OrthoDB" id="445936at2759"/>
<dbReference type="InterPro" id="IPR036397">
    <property type="entry name" value="RNaseH_sf"/>
</dbReference>
<feature type="compositionally biased region" description="Polar residues" evidence="10">
    <location>
        <begin position="28"/>
        <end position="38"/>
    </location>
</feature>
<sequence length="955" mass="107488">MSSGRGRGFSVFSAKSSEDGDDQKSDESSSVVKQTSSGRGRALSFQPASTDSDGASTISQIPFTGRGAGRGLGRGFVGISTKSKSSGSEPTESKKESTSEDQFKDISPKKLSSSGRGGEGSGSGRGLSSSGRGLTSGFYSEERSGEHEITAGLQTMNIQAEQQPPTVLPQRSTTALAAEASAQRVEPEVDLPTVMKHGRAGKAFDSITNCITIKCNKDSGVFEYEVRFQPEIDNMRLRGKYLAQLKDVIGSIKTFDGVTLYLPKKLEENNIEITTSLEGGEEVKIKFIFRRQKRLAECVHLYNVLFERIMGILNYQRVGRKSFDPTSPKIITQHKLEVWPGFVKSVEEHEGGLMLLLDVSHRVLSQKTVLEFFKECIQKTDNWKDMAKKGVVGNIVLTRYNNKSYRIDDIDFSQNPLSTFKKGDREISYADYYKNEYNIKIQDLKQPLLISRKEMRVSGEKKKLDFVVCLVPELCFLTGLSDEMRSNYNVMKDLASFTKLTPFQRVEAYRKYVTNIANNEKASALLSGWGLELDKDPTRVTARLLDEEFVVFGNKKEFSVGPQADFGRHATSNQVLEPIKLQNWLIIYVNRDVKTADAFEEMVRKVSGPTGINCANPRRIELGNDRTDTYVNEIRKQLNDKYIQMVVTIFPSLRDDRYAAVKKILCAECPCPSQCINSRTLRNDAKNRSIVQKILLQMNCKLGGSLWGIKIPLKDSMIIGIDTYHEASHKGLTVGGFVASLNSSFTKYFSKPAIQQKREELINGLLNCMSQALLHYKTENNSLPEKIIIYRDGVGDGQLQYVESYEIPQFEDACRKMASNYNPKLTFIVVQKRINHKFFKVARDAGKETLVNPPPGSVLDNTITRRTFCDFFLCSQHVREGTTTPTHYIVLRDDNNYNPDIVQRLTYKLCFMYYNWVGTVRVPAPCQYAHKLAYLVGLAIKRQVDDSLLNKLFYL</sequence>
<dbReference type="GO" id="GO:0048477">
    <property type="term" value="P:oogenesis"/>
    <property type="evidence" value="ECO:0007669"/>
    <property type="project" value="UniProtKB-KW"/>
</dbReference>
<comment type="caution">
    <text evidence="13">The sequence shown here is derived from an EMBL/GenBank/DDBJ whole genome shotgun (WGS) entry which is preliminary data.</text>
</comment>
<proteinExistence type="inferred from homology"/>
<organism evidence="13 14">
    <name type="scientific">Polypedilum vanderplanki</name>
    <name type="common">Sleeping chironomid midge</name>
    <dbReference type="NCBI Taxonomy" id="319348"/>
    <lineage>
        <taxon>Eukaryota</taxon>
        <taxon>Metazoa</taxon>
        <taxon>Ecdysozoa</taxon>
        <taxon>Arthropoda</taxon>
        <taxon>Hexapoda</taxon>
        <taxon>Insecta</taxon>
        <taxon>Pterygota</taxon>
        <taxon>Neoptera</taxon>
        <taxon>Endopterygota</taxon>
        <taxon>Diptera</taxon>
        <taxon>Nematocera</taxon>
        <taxon>Chironomoidea</taxon>
        <taxon>Chironomidae</taxon>
        <taxon>Chironominae</taxon>
        <taxon>Polypedilum</taxon>
        <taxon>Polypedilum</taxon>
    </lineage>
</organism>
<evidence type="ECO:0000256" key="8">
    <source>
        <dbReference type="ARBA" id="ARBA00023158"/>
    </source>
</evidence>
<gene>
    <name evidence="13" type="ORF">PVAND_000808</name>
</gene>
<comment type="similarity">
    <text evidence="9">Belongs to the argonaute family. Piwi subfamily.</text>
</comment>
<evidence type="ECO:0000256" key="10">
    <source>
        <dbReference type="SAM" id="MobiDB-lite"/>
    </source>
</evidence>